<gene>
    <name evidence="6" type="ORF">CG010_026580</name>
</gene>
<dbReference type="Gene3D" id="1.10.10.10">
    <property type="entry name" value="Winged helix-like DNA-binding domain superfamily/Winged helix DNA-binding domain"/>
    <property type="match status" value="1"/>
</dbReference>
<dbReference type="InterPro" id="IPR050707">
    <property type="entry name" value="HTH_MetabolicPath_Reg"/>
</dbReference>
<geneLocation type="plasmid" evidence="7">
    <name>pat</name>
</geneLocation>
<dbReference type="Pfam" id="PF09339">
    <property type="entry name" value="HTH_IclR"/>
    <property type="match status" value="1"/>
</dbReference>
<dbReference type="GO" id="GO:0003700">
    <property type="term" value="F:DNA-binding transcription factor activity"/>
    <property type="evidence" value="ECO:0007669"/>
    <property type="project" value="TreeGrafter"/>
</dbReference>
<organism evidence="6 7">
    <name type="scientific">Agrobacterium tumefaciens</name>
    <dbReference type="NCBI Taxonomy" id="358"/>
    <lineage>
        <taxon>Bacteria</taxon>
        <taxon>Pseudomonadati</taxon>
        <taxon>Pseudomonadota</taxon>
        <taxon>Alphaproteobacteria</taxon>
        <taxon>Hyphomicrobiales</taxon>
        <taxon>Rhizobiaceae</taxon>
        <taxon>Rhizobium/Agrobacterium group</taxon>
        <taxon>Agrobacterium</taxon>
        <taxon>Agrobacterium tumefaciens complex</taxon>
    </lineage>
</organism>
<dbReference type="PANTHER" id="PTHR30136">
    <property type="entry name" value="HELIX-TURN-HELIX TRANSCRIPTIONAL REGULATOR, ICLR FAMILY"/>
    <property type="match status" value="1"/>
</dbReference>
<dbReference type="GO" id="GO:0045892">
    <property type="term" value="P:negative regulation of DNA-templated transcription"/>
    <property type="evidence" value="ECO:0007669"/>
    <property type="project" value="TreeGrafter"/>
</dbReference>
<dbReference type="InterPro" id="IPR029016">
    <property type="entry name" value="GAF-like_dom_sf"/>
</dbReference>
<dbReference type="PROSITE" id="PS51078">
    <property type="entry name" value="ICLR_ED"/>
    <property type="match status" value="1"/>
</dbReference>
<dbReference type="SMART" id="SM00346">
    <property type="entry name" value="HTH_ICLR"/>
    <property type="match status" value="1"/>
</dbReference>
<reference evidence="6 7" key="1">
    <citation type="journal article" date="2017" name="Genome Announc.">
        <title>Draft Genome Sequence of Agrobacterium tumefaciens Biovar 1 Strain 186, Isolated from Walnut.</title>
        <authorList>
            <person name="Poret-Peterson A.T."/>
            <person name="Bhatnagar S."/>
            <person name="McClean A.E."/>
            <person name="Kluepfel D.A."/>
        </authorList>
    </citation>
    <scope>NUCLEOTIDE SEQUENCE [LARGE SCALE GENOMIC DNA]</scope>
    <source>
        <strain evidence="6 7">186</strain>
    </source>
</reference>
<evidence type="ECO:0000259" key="4">
    <source>
        <dbReference type="PROSITE" id="PS51077"/>
    </source>
</evidence>
<evidence type="ECO:0000256" key="1">
    <source>
        <dbReference type="ARBA" id="ARBA00023015"/>
    </source>
</evidence>
<dbReference type="SUPFAM" id="SSF46785">
    <property type="entry name" value="Winged helix' DNA-binding domain"/>
    <property type="match status" value="1"/>
</dbReference>
<dbReference type="GO" id="GO:0003677">
    <property type="term" value="F:DNA binding"/>
    <property type="evidence" value="ECO:0007669"/>
    <property type="project" value="UniProtKB-KW"/>
</dbReference>
<dbReference type="SUPFAM" id="SSF55781">
    <property type="entry name" value="GAF domain-like"/>
    <property type="match status" value="1"/>
</dbReference>
<dbReference type="InterPro" id="IPR036390">
    <property type="entry name" value="WH_DNA-bd_sf"/>
</dbReference>
<dbReference type="InterPro" id="IPR005471">
    <property type="entry name" value="Tscrpt_reg_IclR_N"/>
</dbReference>
<name>A0AAP9E9X5_AGRTU</name>
<sequence length="278" mass="30105">MSVRGRNRSREAIPVTRTLDRGLALLEHLSVEREATLSALARAVEMTPTTASRLLETLRGRGFVDYDGATGLFSVGLRAFTVGSSVLQNRKLDRVALPAMRMLADKTGLPVNLAVRDGRTAIYIEQIEAPGVVRLSIQPGVQMPLHATAVGKVLASWLWAEALDDALFAAPLHSFTQHTMTSSEDLSNDLVRVRERGWATDDQEYQAGLFCLAAPVFDRNSNVVAAVSVSTLASLIDADNLTDLARKLVECAGEIGAKLGWIARTRDDMSAVANDFSD</sequence>
<protein>
    <submittedName>
        <fullName evidence="6">IclR family transcriptional regulator</fullName>
    </submittedName>
</protein>
<evidence type="ECO:0000313" key="7">
    <source>
        <dbReference type="Proteomes" id="UP000222296"/>
    </source>
</evidence>
<evidence type="ECO:0000313" key="6">
    <source>
        <dbReference type="EMBL" id="QDY97714.1"/>
    </source>
</evidence>
<dbReference type="PANTHER" id="PTHR30136:SF24">
    <property type="entry name" value="HTH-TYPE TRANSCRIPTIONAL REPRESSOR ALLR"/>
    <property type="match status" value="1"/>
</dbReference>
<keyword evidence="2" id="KW-0238">DNA-binding</keyword>
<evidence type="ECO:0000256" key="2">
    <source>
        <dbReference type="ARBA" id="ARBA00023125"/>
    </source>
</evidence>
<dbReference type="InterPro" id="IPR036388">
    <property type="entry name" value="WH-like_DNA-bd_sf"/>
</dbReference>
<keyword evidence="1" id="KW-0805">Transcription regulation</keyword>
<dbReference type="EMBL" id="CP042276">
    <property type="protein sequence ID" value="QDY97714.1"/>
    <property type="molecule type" value="Genomic_DNA"/>
</dbReference>
<feature type="domain" description="HTH iclR-type" evidence="4">
    <location>
        <begin position="16"/>
        <end position="77"/>
    </location>
</feature>
<dbReference type="Gene3D" id="3.30.450.40">
    <property type="match status" value="1"/>
</dbReference>
<keyword evidence="3" id="KW-0804">Transcription</keyword>
<evidence type="ECO:0000256" key="3">
    <source>
        <dbReference type="ARBA" id="ARBA00023163"/>
    </source>
</evidence>
<dbReference type="Pfam" id="PF01614">
    <property type="entry name" value="IclR_C"/>
    <property type="match status" value="1"/>
</dbReference>
<dbReference type="RefSeq" id="WP_099086483.1">
    <property type="nucleotide sequence ID" value="NZ_CP048504.1"/>
</dbReference>
<dbReference type="PROSITE" id="PS51077">
    <property type="entry name" value="HTH_ICLR"/>
    <property type="match status" value="1"/>
</dbReference>
<dbReference type="AlphaFoldDB" id="A0AAP9E9X5"/>
<dbReference type="InterPro" id="IPR014757">
    <property type="entry name" value="Tscrpt_reg_IclR_C"/>
</dbReference>
<evidence type="ECO:0000259" key="5">
    <source>
        <dbReference type="PROSITE" id="PS51078"/>
    </source>
</evidence>
<keyword evidence="6" id="KW-0614">Plasmid</keyword>
<feature type="domain" description="IclR-ED" evidence="5">
    <location>
        <begin position="78"/>
        <end position="261"/>
    </location>
</feature>
<proteinExistence type="predicted"/>
<accession>A0AAP9E9X5</accession>
<dbReference type="Proteomes" id="UP000222296">
    <property type="component" value="Plasmid pAt"/>
</dbReference>